<name>A0A1G6LIA0_9GAMM</name>
<protein>
    <submittedName>
        <fullName evidence="1">Uncharacterized protein</fullName>
    </submittedName>
</protein>
<accession>A0A1G6LIA0</accession>
<dbReference type="Proteomes" id="UP000199467">
    <property type="component" value="Unassembled WGS sequence"/>
</dbReference>
<gene>
    <name evidence="1" type="ORF">SAMN05216576_10317</name>
</gene>
<reference evidence="2" key="1">
    <citation type="submission" date="2016-10" db="EMBL/GenBank/DDBJ databases">
        <authorList>
            <person name="Varghese N."/>
            <person name="Submissions S."/>
        </authorList>
    </citation>
    <scope>NUCLEOTIDE SEQUENCE [LARGE SCALE GENOMIC DNA]</scope>
    <source>
        <strain evidence="2">DSM 26382</strain>
    </source>
</reference>
<evidence type="ECO:0000313" key="1">
    <source>
        <dbReference type="EMBL" id="SDC42990.1"/>
    </source>
</evidence>
<dbReference type="AlphaFoldDB" id="A0A1G6LIA0"/>
<keyword evidence="2" id="KW-1185">Reference proteome</keyword>
<evidence type="ECO:0000313" key="2">
    <source>
        <dbReference type="Proteomes" id="UP000199467"/>
    </source>
</evidence>
<dbReference type="EMBL" id="FMZQ01000003">
    <property type="protein sequence ID" value="SDC42990.1"/>
    <property type="molecule type" value="Genomic_DNA"/>
</dbReference>
<proteinExistence type="predicted"/>
<dbReference type="RefSeq" id="WP_090336282.1">
    <property type="nucleotide sequence ID" value="NZ_FMZQ01000003.1"/>
</dbReference>
<organism evidence="1 2">
    <name type="scientific">Ectopseudomonas chengduensis</name>
    <dbReference type="NCBI Taxonomy" id="489632"/>
    <lineage>
        <taxon>Bacteria</taxon>
        <taxon>Pseudomonadati</taxon>
        <taxon>Pseudomonadota</taxon>
        <taxon>Gammaproteobacteria</taxon>
        <taxon>Pseudomonadales</taxon>
        <taxon>Pseudomonadaceae</taxon>
        <taxon>Ectopseudomonas</taxon>
    </lineage>
</organism>
<sequence length="131" mass="13720">MRLIAPALLGLFCMAAQASDTPPTATEPAPTAPVADAPARLIFSRDNNAPNACDVELYVNQQVMAKLGPGEQTSLDLPNGELSVAVAMSPDGYCGGRGPDVAQSVILRPGETRQFAVMVEPEQVFLAPLID</sequence>